<gene>
    <name evidence="1" type="ORF">O1611_g3434</name>
</gene>
<sequence>MDDNDSAQDPILDSHSVISHRRHQSFVQPSRYAIWLVLFLLLLVNLTNGISNIPLNRLLERRLCRTYYNSDRDVDEKLCKVDSIQQDLAWIMGAFETLWIVGDFVMTIPLTFLSEKYGRKTILLLNLVPRLFMLFWTLGVAYLEDYLPPRAAIAGASLSVLGGDTVFNSLIYGLAAKITEDSITRAIYFSRMTALTSVVGFLSPAIAAAVMTIKLTLPFWLGIILLLLAFPTILLLPIDDETPDDTEVQRPLISSPTLKAQSSRASLIASIVDRVQSLISAVKSFQLALLLVSMLLTSLASADTKLLAQYISKRYHWTFASAGYLLSAKAVVNFFLLTFVVPFFLTTQGNASQSLSDGANVRYARFCLVSSVLGALAIGFSSAIWELIPSLFIYALGVPLSVFTLSLANSPNMWAHARSGESDGSDPQSRIFSIVMMVKTLGSLVGAPLMAALWYYGIQVSFYGSPYIASSLIYLSACHLSLFFTISIRLTMSNQQPYGEAAGYYNNAPDPANPYAQHQQQYNGPPPQYSEKPMFDQAFKLERPKYNDLWAAILFLVVCAGFVAVSGLAIHGYASEKSTFGNGIYDSNSRAGLNTNTIVLFAFILGVAAILSYGYVLLARTFPRAFIWVTGILNIIFGLVTAIYMLYRHYWSGGIVFLIFVAFWIFAFITWIPRIPFSALMLKTAVDVSKSYGHVFLVSFLAGILGTAFAAYYSVTFVAVYAKYSPGGGNPACSSGGGGCSTAKVTGLLVFITFASYWISEVLKNVTHTTISGVFGSWYFFNPAEQPRAVTRGALKRSLTYSFGSISLGSLLVAILNFLRQILSIARQNEMAQGNIIASIAFLVVGCLISLIDWAVQFLNRYAFSYIALYGKPYFAAAKDTWTMIKQRGIDALINECLLGPVFSMGATFVGFACALLAHLYLEFTGPAYNSGGTYTPVVDAFAFLIGLQICNIFTTPLSSGIDTIFVAAAWDPVKLMQNHPDLYQEMVRVPHTSDAAASPPVTPPLAPGIIYFQFLVAPARGLLPENLKLGSLYVDPANPLEQERKRCAVDLDPDILSQWTGLQELEDSQELSFKASREWLLGAGLLNVLGGRVDLNKSKQVRVLGEFGRRVQLTRPESFLNEVLLASPVSRQWLATQLSIIRKWSLRKALGFGGCPPPRIWLTTGVHYITNAQVVADTSGSAGTTLSATVPVFGEPVFAALAVLTGAPGLSSEISGRKSAGTTTIYHHTDERVWAAQFMPLDLKFKNKSATSDAANFSLPQQILLHDPVDLGSSGMRGKDKLSLQNISDMIAEVSIPEAVEADHAGEGMLTRMENVDWGLLDRYLDDYE</sequence>
<protein>
    <submittedName>
        <fullName evidence="1">Uncharacterized protein</fullName>
    </submittedName>
</protein>
<organism evidence="1 2">
    <name type="scientific">Lasiodiplodia mahajangana</name>
    <dbReference type="NCBI Taxonomy" id="1108764"/>
    <lineage>
        <taxon>Eukaryota</taxon>
        <taxon>Fungi</taxon>
        <taxon>Dikarya</taxon>
        <taxon>Ascomycota</taxon>
        <taxon>Pezizomycotina</taxon>
        <taxon>Dothideomycetes</taxon>
        <taxon>Dothideomycetes incertae sedis</taxon>
        <taxon>Botryosphaeriales</taxon>
        <taxon>Botryosphaeriaceae</taxon>
        <taxon>Lasiodiplodia</taxon>
    </lineage>
</organism>
<comment type="caution">
    <text evidence="1">The sequence shown here is derived from an EMBL/GenBank/DDBJ whole genome shotgun (WGS) entry which is preliminary data.</text>
</comment>
<name>A0ACC2JRX8_9PEZI</name>
<dbReference type="Proteomes" id="UP001153332">
    <property type="component" value="Unassembled WGS sequence"/>
</dbReference>
<dbReference type="EMBL" id="JAPUUL010000557">
    <property type="protein sequence ID" value="KAJ8130195.1"/>
    <property type="molecule type" value="Genomic_DNA"/>
</dbReference>
<accession>A0ACC2JRX8</accession>
<keyword evidence="2" id="KW-1185">Reference proteome</keyword>
<evidence type="ECO:0000313" key="1">
    <source>
        <dbReference type="EMBL" id="KAJ8130195.1"/>
    </source>
</evidence>
<reference evidence="1" key="1">
    <citation type="submission" date="2022-12" db="EMBL/GenBank/DDBJ databases">
        <title>Genome Sequence of Lasiodiplodia mahajangana.</title>
        <authorList>
            <person name="Buettner E."/>
        </authorList>
    </citation>
    <scope>NUCLEOTIDE SEQUENCE</scope>
    <source>
        <strain evidence="1">VT137</strain>
    </source>
</reference>
<proteinExistence type="predicted"/>
<evidence type="ECO:0000313" key="2">
    <source>
        <dbReference type="Proteomes" id="UP001153332"/>
    </source>
</evidence>